<dbReference type="AlphaFoldDB" id="A0AA42P842"/>
<evidence type="ECO:0000313" key="2">
    <source>
        <dbReference type="Proteomes" id="UP001158500"/>
    </source>
</evidence>
<evidence type="ECO:0000313" key="1">
    <source>
        <dbReference type="EMBL" id="MDH1236499.1"/>
    </source>
</evidence>
<name>A0AA42P842_STUST</name>
<dbReference type="EMBL" id="JAOCAE010000006">
    <property type="protein sequence ID" value="MDH1236499.1"/>
    <property type="molecule type" value="Genomic_DNA"/>
</dbReference>
<proteinExistence type="predicted"/>
<organism evidence="1 2">
    <name type="scientific">Stutzerimonas stutzeri</name>
    <name type="common">Pseudomonas stutzeri</name>
    <dbReference type="NCBI Taxonomy" id="316"/>
    <lineage>
        <taxon>Bacteria</taxon>
        <taxon>Pseudomonadati</taxon>
        <taxon>Pseudomonadota</taxon>
        <taxon>Gammaproteobacteria</taxon>
        <taxon>Pseudomonadales</taxon>
        <taxon>Pseudomonadaceae</taxon>
        <taxon>Stutzerimonas</taxon>
    </lineage>
</organism>
<protein>
    <submittedName>
        <fullName evidence="1">Uncharacterized protein</fullName>
    </submittedName>
</protein>
<gene>
    <name evidence="1" type="ORF">N5C32_10660</name>
</gene>
<dbReference type="Proteomes" id="UP001158500">
    <property type="component" value="Unassembled WGS sequence"/>
</dbReference>
<accession>A0AA42P842</accession>
<sequence>MIFPTRVNGIPCQCEVTHYEPALPGSFTEPPQPGEFEFRLLDRRGYPARWLDDYLTAQTEDRLFQEFKQHLDDLAFQSMEQEVA</sequence>
<dbReference type="Pfam" id="PF20788">
    <property type="entry name" value="YuA_Gp49"/>
    <property type="match status" value="1"/>
</dbReference>
<dbReference type="Gene3D" id="3.30.300.260">
    <property type="match status" value="1"/>
</dbReference>
<reference evidence="1" key="1">
    <citation type="submission" date="2022-09" db="EMBL/GenBank/DDBJ databases">
        <title>Intensive care unit water sources are persistently colonized with multi-drug resistant bacteria and are the site of extensive horizontal gene transfer of antibiotic resistance genes.</title>
        <authorList>
            <person name="Diorio-Toth L."/>
        </authorList>
    </citation>
    <scope>NUCLEOTIDE SEQUENCE</scope>
    <source>
        <strain evidence="1">GD03947</strain>
    </source>
</reference>
<dbReference type="InterPro" id="IPR048374">
    <property type="entry name" value="YuA_Gp49-like"/>
</dbReference>
<dbReference type="RefSeq" id="WP_279641411.1">
    <property type="nucleotide sequence ID" value="NZ_JAOCAE010000006.1"/>
</dbReference>
<comment type="caution">
    <text evidence="1">The sequence shown here is derived from an EMBL/GenBank/DDBJ whole genome shotgun (WGS) entry which is preliminary data.</text>
</comment>